<evidence type="ECO:0000256" key="2">
    <source>
        <dbReference type="ARBA" id="ARBA00008335"/>
    </source>
</evidence>
<evidence type="ECO:0000259" key="9">
    <source>
        <dbReference type="PROSITE" id="PS50850"/>
    </source>
</evidence>
<feature type="transmembrane region" description="Helical" evidence="8">
    <location>
        <begin position="126"/>
        <end position="149"/>
    </location>
</feature>
<dbReference type="InterPro" id="IPR005828">
    <property type="entry name" value="MFS_sugar_transport-like"/>
</dbReference>
<comment type="caution">
    <text evidence="10">The sequence shown here is derived from an EMBL/GenBank/DDBJ whole genome shotgun (WGS) entry which is preliminary data.</text>
</comment>
<evidence type="ECO:0000256" key="1">
    <source>
        <dbReference type="ARBA" id="ARBA00004141"/>
    </source>
</evidence>
<feature type="transmembrane region" description="Helical" evidence="8">
    <location>
        <begin position="357"/>
        <end position="376"/>
    </location>
</feature>
<feature type="transmembrane region" description="Helical" evidence="8">
    <location>
        <begin position="413"/>
        <end position="437"/>
    </location>
</feature>
<dbReference type="Proteomes" id="UP001634394">
    <property type="component" value="Unassembled WGS sequence"/>
</dbReference>
<keyword evidence="3" id="KW-0813">Transport</keyword>
<dbReference type="PANTHER" id="PTHR23511">
    <property type="entry name" value="SYNAPTIC VESICLE GLYCOPROTEIN 2"/>
    <property type="match status" value="1"/>
</dbReference>
<evidence type="ECO:0000256" key="8">
    <source>
        <dbReference type="SAM" id="Phobius"/>
    </source>
</evidence>
<evidence type="ECO:0000256" key="4">
    <source>
        <dbReference type="ARBA" id="ARBA00022692"/>
    </source>
</evidence>
<feature type="compositionally biased region" description="Basic and acidic residues" evidence="7">
    <location>
        <begin position="14"/>
        <end position="24"/>
    </location>
</feature>
<accession>A0ABD3U180</accession>
<dbReference type="Pfam" id="PF00083">
    <property type="entry name" value="Sugar_tr"/>
    <property type="match status" value="1"/>
</dbReference>
<comment type="subcellular location">
    <subcellularLocation>
        <location evidence="1">Membrane</location>
        <topology evidence="1">Multi-pass membrane protein</topology>
    </subcellularLocation>
</comment>
<dbReference type="Gene3D" id="1.20.1250.20">
    <property type="entry name" value="MFS general substrate transporter like domains"/>
    <property type="match status" value="1"/>
</dbReference>
<keyword evidence="4 8" id="KW-0812">Transmembrane</keyword>
<feature type="region of interest" description="Disordered" evidence="7">
    <location>
        <begin position="1"/>
        <end position="30"/>
    </location>
</feature>
<feature type="domain" description="Major facilitator superfamily (MFS) profile" evidence="9">
    <location>
        <begin position="59"/>
        <end position="468"/>
    </location>
</feature>
<reference evidence="10 11" key="1">
    <citation type="submission" date="2024-11" db="EMBL/GenBank/DDBJ databases">
        <title>Chromosome-level genome assembly of the freshwater bivalve Anodonta woodiana.</title>
        <authorList>
            <person name="Chen X."/>
        </authorList>
    </citation>
    <scope>NUCLEOTIDE SEQUENCE [LARGE SCALE GENOMIC DNA]</scope>
    <source>
        <strain evidence="10">MN2024</strain>
        <tissue evidence="10">Gills</tissue>
    </source>
</reference>
<dbReference type="CDD" id="cd17316">
    <property type="entry name" value="MFS_SV2_like"/>
    <property type="match status" value="1"/>
</dbReference>
<dbReference type="PANTHER" id="PTHR23511:SF34">
    <property type="entry name" value="SYNAPTIC VESICLE GLYCOPROTEIN 2"/>
    <property type="match status" value="1"/>
</dbReference>
<dbReference type="SUPFAM" id="SSF103473">
    <property type="entry name" value="MFS general substrate transporter"/>
    <property type="match status" value="1"/>
</dbReference>
<feature type="transmembrane region" description="Helical" evidence="8">
    <location>
        <begin position="382"/>
        <end position="401"/>
    </location>
</feature>
<sequence length="490" mass="54531">MACSRSAVAGESSENTKNDIETHETMQNGQAPLIDTDSEEIHLDDVLSQLKVGPFQWRMLLLAGGGYLAVCSEIMVFVFLSEPVTKEWSLTRMTFAMLPFVSGITGIIGSFTFGIISDRYGRQKPFIIATAIVAVFGLISAFSPTFWFLVLIRSLVSLGNGGLEAVDFVLLLECLPRRNRGSFMVVITFCGALGAVLAGGLAWWLLPTYGWRTFVGACSIPSFLVFICRFFISYESPRYLFVSGRKKEALHVLSTIARQNKTSMPKGEIICPPSQERGKLLELFKAPVLKRTIFSSLVWFFQSTGYWGVTIYLPEYMGSLGINPYFNMFTVFIGELPGLCLAMILIEPHMLGRIKCLRFFSIGTIITLVLFAFINLDFLKAVCVIVVYFFMVPIYSILNTYTSEVYPTDIRSIAMAWVKSVISVPGLITPFVGASILSSNISWLYPIVWACCFALQFLCTFGFSTETAGKDLRDSKIVAQKPSRLPTTQF</sequence>
<dbReference type="PROSITE" id="PS50850">
    <property type="entry name" value="MFS"/>
    <property type="match status" value="1"/>
</dbReference>
<dbReference type="InterPro" id="IPR020846">
    <property type="entry name" value="MFS_dom"/>
</dbReference>
<protein>
    <recommendedName>
        <fullName evidence="9">Major facilitator superfamily (MFS) profile domain-containing protein</fullName>
    </recommendedName>
</protein>
<dbReference type="AlphaFoldDB" id="A0ABD3U180"/>
<feature type="transmembrane region" description="Helical" evidence="8">
    <location>
        <begin position="211"/>
        <end position="232"/>
    </location>
</feature>
<keyword evidence="5 8" id="KW-1133">Transmembrane helix</keyword>
<name>A0ABD3U180_SINWO</name>
<feature type="transmembrane region" description="Helical" evidence="8">
    <location>
        <begin position="59"/>
        <end position="81"/>
    </location>
</feature>
<dbReference type="GO" id="GO:0016020">
    <property type="term" value="C:membrane"/>
    <property type="evidence" value="ECO:0007669"/>
    <property type="project" value="UniProtKB-SubCell"/>
</dbReference>
<feature type="transmembrane region" description="Helical" evidence="8">
    <location>
        <begin position="293"/>
        <end position="313"/>
    </location>
</feature>
<evidence type="ECO:0000256" key="5">
    <source>
        <dbReference type="ARBA" id="ARBA00022989"/>
    </source>
</evidence>
<evidence type="ECO:0000313" key="11">
    <source>
        <dbReference type="Proteomes" id="UP001634394"/>
    </source>
</evidence>
<gene>
    <name evidence="10" type="ORF">ACJMK2_021089</name>
</gene>
<dbReference type="EMBL" id="JBJQND010000017">
    <property type="protein sequence ID" value="KAL3843137.1"/>
    <property type="molecule type" value="Genomic_DNA"/>
</dbReference>
<organism evidence="10 11">
    <name type="scientific">Sinanodonta woodiana</name>
    <name type="common">Chinese pond mussel</name>
    <name type="synonym">Anodonta woodiana</name>
    <dbReference type="NCBI Taxonomy" id="1069815"/>
    <lineage>
        <taxon>Eukaryota</taxon>
        <taxon>Metazoa</taxon>
        <taxon>Spiralia</taxon>
        <taxon>Lophotrochozoa</taxon>
        <taxon>Mollusca</taxon>
        <taxon>Bivalvia</taxon>
        <taxon>Autobranchia</taxon>
        <taxon>Heteroconchia</taxon>
        <taxon>Palaeoheterodonta</taxon>
        <taxon>Unionida</taxon>
        <taxon>Unionoidea</taxon>
        <taxon>Unionidae</taxon>
        <taxon>Unioninae</taxon>
        <taxon>Sinanodonta</taxon>
    </lineage>
</organism>
<comment type="similarity">
    <text evidence="2">Belongs to the major facilitator superfamily.</text>
</comment>
<evidence type="ECO:0000313" key="10">
    <source>
        <dbReference type="EMBL" id="KAL3843137.1"/>
    </source>
</evidence>
<evidence type="ECO:0000256" key="3">
    <source>
        <dbReference type="ARBA" id="ARBA00022448"/>
    </source>
</evidence>
<feature type="transmembrane region" description="Helical" evidence="8">
    <location>
        <begin position="325"/>
        <end position="345"/>
    </location>
</feature>
<keyword evidence="6 8" id="KW-0472">Membrane</keyword>
<evidence type="ECO:0000256" key="7">
    <source>
        <dbReference type="SAM" id="MobiDB-lite"/>
    </source>
</evidence>
<feature type="transmembrane region" description="Helical" evidence="8">
    <location>
        <begin position="182"/>
        <end position="205"/>
    </location>
</feature>
<feature type="transmembrane region" description="Helical" evidence="8">
    <location>
        <begin position="443"/>
        <end position="463"/>
    </location>
</feature>
<feature type="transmembrane region" description="Helical" evidence="8">
    <location>
        <begin position="93"/>
        <end position="114"/>
    </location>
</feature>
<proteinExistence type="inferred from homology"/>
<evidence type="ECO:0000256" key="6">
    <source>
        <dbReference type="ARBA" id="ARBA00023136"/>
    </source>
</evidence>
<keyword evidence="11" id="KW-1185">Reference proteome</keyword>
<dbReference type="InterPro" id="IPR036259">
    <property type="entry name" value="MFS_trans_sf"/>
</dbReference>